<dbReference type="STRING" id="8005.ENSEEEP00000036716"/>
<dbReference type="GO" id="GO:0016567">
    <property type="term" value="P:protein ubiquitination"/>
    <property type="evidence" value="ECO:0007669"/>
    <property type="project" value="UniProtKB-UniPathway"/>
</dbReference>
<dbReference type="SUPFAM" id="SSF158235">
    <property type="entry name" value="SOCS box-like"/>
    <property type="match status" value="1"/>
</dbReference>
<protein>
    <submittedName>
        <fullName evidence="10">Suppressor of cytokine signaling 1b</fullName>
    </submittedName>
</protein>
<dbReference type="SMART" id="SM00252">
    <property type="entry name" value="SH2"/>
    <property type="match status" value="1"/>
</dbReference>
<reference evidence="11" key="2">
    <citation type="journal article" date="2017" name="Sci. Adv.">
        <title>A tail of two voltages: Proteomic comparison of the three electric organs of the electric eel.</title>
        <authorList>
            <person name="Traeger L.L."/>
            <person name="Sabat G."/>
            <person name="Barrett-Wilt G.A."/>
            <person name="Wells G.B."/>
            <person name="Sussman M.R."/>
        </authorList>
    </citation>
    <scope>NUCLEOTIDE SEQUENCE [LARGE SCALE GENOMIC DNA]</scope>
</reference>
<comment type="pathway">
    <text evidence="1">Protein modification; protein ubiquitination.</text>
</comment>
<dbReference type="InterPro" id="IPR000980">
    <property type="entry name" value="SH2"/>
</dbReference>
<dbReference type="Proteomes" id="UP000314983">
    <property type="component" value="Chromosome 16"/>
</dbReference>
<dbReference type="PANTHER" id="PTHR10155">
    <property type="entry name" value="PHOSPHATIDYLINOSITOL 3-KINASE REGULATORY SUBUNIT"/>
    <property type="match status" value="1"/>
</dbReference>
<dbReference type="GO" id="GO:0046935">
    <property type="term" value="F:1-phosphatidylinositol-3-kinase regulator activity"/>
    <property type="evidence" value="ECO:0007669"/>
    <property type="project" value="TreeGrafter"/>
</dbReference>
<evidence type="ECO:0000256" key="4">
    <source>
        <dbReference type="ARBA" id="ARBA00022786"/>
    </source>
</evidence>
<evidence type="ECO:0000256" key="3">
    <source>
        <dbReference type="ARBA" id="ARBA00022700"/>
    </source>
</evidence>
<evidence type="ECO:0000256" key="1">
    <source>
        <dbReference type="ARBA" id="ARBA00004906"/>
    </source>
</evidence>
<dbReference type="PROSITE" id="PS50001">
    <property type="entry name" value="SH2"/>
    <property type="match status" value="1"/>
</dbReference>
<dbReference type="Pfam" id="PF00017">
    <property type="entry name" value="SH2"/>
    <property type="match status" value="1"/>
</dbReference>
<reference evidence="11" key="1">
    <citation type="journal article" date="2014" name="Science">
        <title>Nonhuman genetics. Genomic basis for the convergent evolution of electric organs.</title>
        <authorList>
            <person name="Gallant J.R."/>
            <person name="Traeger L.L."/>
            <person name="Volkening J.D."/>
            <person name="Moffett H."/>
            <person name="Chen P.H."/>
            <person name="Novina C.D."/>
            <person name="Phillips G.N.Jr."/>
            <person name="Anand R."/>
            <person name="Wells G.B."/>
            <person name="Pinch M."/>
            <person name="Guth R."/>
            <person name="Unguez G.A."/>
            <person name="Albert J.S."/>
            <person name="Zakon H.H."/>
            <person name="Samanta M.P."/>
            <person name="Sussman M.R."/>
        </authorList>
    </citation>
    <scope>NUCLEOTIDE SEQUENCE [LARGE SCALE GENOMIC DNA]</scope>
</reference>
<dbReference type="Ensembl" id="ENSEEET00000037145.2">
    <property type="protein sequence ID" value="ENSEEEP00000036716.2"/>
    <property type="gene ID" value="ENSEEEG00000017430.2"/>
</dbReference>
<organism evidence="10 11">
    <name type="scientific">Electrophorus electricus</name>
    <name type="common">Electric eel</name>
    <name type="synonym">Gymnotus electricus</name>
    <dbReference type="NCBI Taxonomy" id="8005"/>
    <lineage>
        <taxon>Eukaryota</taxon>
        <taxon>Metazoa</taxon>
        <taxon>Chordata</taxon>
        <taxon>Craniata</taxon>
        <taxon>Vertebrata</taxon>
        <taxon>Euteleostomi</taxon>
        <taxon>Actinopterygii</taxon>
        <taxon>Neopterygii</taxon>
        <taxon>Teleostei</taxon>
        <taxon>Ostariophysi</taxon>
        <taxon>Gymnotiformes</taxon>
        <taxon>Gymnotoidei</taxon>
        <taxon>Gymnotidae</taxon>
        <taxon>Electrophorus</taxon>
    </lineage>
</organism>
<dbReference type="SUPFAM" id="SSF55550">
    <property type="entry name" value="SH2 domain"/>
    <property type="match status" value="1"/>
</dbReference>
<feature type="region of interest" description="Disordered" evidence="7">
    <location>
        <begin position="1"/>
        <end position="61"/>
    </location>
</feature>
<dbReference type="UniPathway" id="UPA00143"/>
<keyword evidence="4" id="KW-0833">Ubl conjugation pathway</keyword>
<reference evidence="10" key="5">
    <citation type="submission" date="2025-09" db="UniProtKB">
        <authorList>
            <consortium name="Ensembl"/>
        </authorList>
    </citation>
    <scope>IDENTIFICATION</scope>
</reference>
<dbReference type="GO" id="GO:0046854">
    <property type="term" value="P:phosphatidylinositol phosphate biosynthetic process"/>
    <property type="evidence" value="ECO:0007669"/>
    <property type="project" value="TreeGrafter"/>
</dbReference>
<proteinExistence type="predicted"/>
<dbReference type="PANTHER" id="PTHR10155:SF4">
    <property type="entry name" value="SUPPRESSOR OF CYTOKINE SIGNALING 1"/>
    <property type="match status" value="1"/>
</dbReference>
<evidence type="ECO:0000259" key="9">
    <source>
        <dbReference type="PROSITE" id="PS50225"/>
    </source>
</evidence>
<evidence type="ECO:0000259" key="8">
    <source>
        <dbReference type="PROSITE" id="PS50001"/>
    </source>
</evidence>
<keyword evidence="5 6" id="KW-0727">SH2 domain</keyword>
<dbReference type="Gene3D" id="3.30.505.10">
    <property type="entry name" value="SH2 domain"/>
    <property type="match status" value="1"/>
</dbReference>
<keyword evidence="2" id="KW-0341">Growth regulation</keyword>
<evidence type="ECO:0000256" key="2">
    <source>
        <dbReference type="ARBA" id="ARBA00022604"/>
    </source>
</evidence>
<dbReference type="InterPro" id="IPR036860">
    <property type="entry name" value="SH2_dom_sf"/>
</dbReference>
<evidence type="ECO:0000256" key="5">
    <source>
        <dbReference type="ARBA" id="ARBA00022999"/>
    </source>
</evidence>
<dbReference type="AlphaFoldDB" id="A0A4W4GKA8"/>
<evidence type="ECO:0000256" key="6">
    <source>
        <dbReference type="PROSITE-ProRule" id="PRU00191"/>
    </source>
</evidence>
<dbReference type="InterPro" id="IPR036036">
    <property type="entry name" value="SOCS_box-like_dom_sf"/>
</dbReference>
<name>A0A4W4GKA8_ELEEL</name>
<dbReference type="GO" id="GO:0009968">
    <property type="term" value="P:negative regulation of signal transduction"/>
    <property type="evidence" value="ECO:0007669"/>
    <property type="project" value="UniProtKB-KW"/>
</dbReference>
<keyword evidence="3" id="KW-0734">Signal transduction inhibitor</keyword>
<keyword evidence="11" id="KW-1185">Reference proteome</keyword>
<evidence type="ECO:0000256" key="7">
    <source>
        <dbReference type="SAM" id="MobiDB-lite"/>
    </source>
</evidence>
<sequence>IILHSETKRNSDKPDNNGSSGPRTRMVQHNGPDRAAVPRDTLNPTDIPATQPSPPTHFRPFRRQQECSVVAQAMKYLENSGFYYGPLEVDEAHARLAHLPLGTFLIRDSTQTDVFFTLSYQAPEGPTSVRVLLGDEGFALDGSKHAFPCLFALLEFYIASPKRSLRNPYRGTSSQTLQEIARRAVVRVYGRDGLEALPVSATVRSYLQLYPFGI</sequence>
<feature type="domain" description="SH2" evidence="8">
    <location>
        <begin position="82"/>
        <end position="157"/>
    </location>
</feature>
<feature type="compositionally biased region" description="Basic and acidic residues" evidence="7">
    <location>
        <begin position="1"/>
        <end position="15"/>
    </location>
</feature>
<dbReference type="Gene3D" id="1.10.750.20">
    <property type="entry name" value="SOCS box"/>
    <property type="match status" value="1"/>
</dbReference>
<evidence type="ECO:0000313" key="10">
    <source>
        <dbReference type="Ensembl" id="ENSEEEP00000036716.2"/>
    </source>
</evidence>
<dbReference type="InterPro" id="IPR001496">
    <property type="entry name" value="SOCS_box"/>
</dbReference>
<dbReference type="PROSITE" id="PS50225">
    <property type="entry name" value="SOCS"/>
    <property type="match status" value="1"/>
</dbReference>
<reference evidence="10" key="3">
    <citation type="submission" date="2020-05" db="EMBL/GenBank/DDBJ databases">
        <title>Electrophorus electricus (electric eel) genome, fEleEle1, primary haplotype.</title>
        <authorList>
            <person name="Myers G."/>
            <person name="Meyer A."/>
            <person name="Fedrigo O."/>
            <person name="Formenti G."/>
            <person name="Rhie A."/>
            <person name="Tracey A."/>
            <person name="Sims Y."/>
            <person name="Jarvis E.D."/>
        </authorList>
    </citation>
    <scope>NUCLEOTIDE SEQUENCE [LARGE SCALE GENOMIC DNA]</scope>
</reference>
<dbReference type="OMA" id="CKLTVPY"/>
<evidence type="ECO:0000313" key="11">
    <source>
        <dbReference type="Proteomes" id="UP000314983"/>
    </source>
</evidence>
<dbReference type="GO" id="GO:0005942">
    <property type="term" value="C:phosphatidylinositol 3-kinase complex"/>
    <property type="evidence" value="ECO:0007669"/>
    <property type="project" value="TreeGrafter"/>
</dbReference>
<reference evidence="10" key="4">
    <citation type="submission" date="2025-08" db="UniProtKB">
        <authorList>
            <consortium name="Ensembl"/>
        </authorList>
    </citation>
    <scope>IDENTIFICATION</scope>
</reference>
<dbReference type="GO" id="GO:0035556">
    <property type="term" value="P:intracellular signal transduction"/>
    <property type="evidence" value="ECO:0007669"/>
    <property type="project" value="InterPro"/>
</dbReference>
<feature type="domain" description="SOCS box" evidence="9">
    <location>
        <begin position="164"/>
        <end position="213"/>
    </location>
</feature>
<dbReference type="GeneTree" id="ENSGT00940000167193"/>
<accession>A0A4W4GKA8</accession>